<accession>A0A4S2M8D9</accession>
<dbReference type="EMBL" id="SJOL01003369">
    <property type="protein sequence ID" value="TGZ72721.1"/>
    <property type="molecule type" value="Genomic_DNA"/>
</dbReference>
<dbReference type="PANTHER" id="PTHR47331">
    <property type="entry name" value="PHD-TYPE DOMAIN-CONTAINING PROTEIN"/>
    <property type="match status" value="1"/>
</dbReference>
<gene>
    <name evidence="1" type="ORF">CRM22_001912</name>
</gene>
<comment type="caution">
    <text evidence="1">The sequence shown here is derived from an EMBL/GenBank/DDBJ whole genome shotgun (WGS) entry which is preliminary data.</text>
</comment>
<evidence type="ECO:0000313" key="2">
    <source>
        <dbReference type="Proteomes" id="UP000308267"/>
    </source>
</evidence>
<dbReference type="AlphaFoldDB" id="A0A4S2M8D9"/>
<organism evidence="1 2">
    <name type="scientific">Opisthorchis felineus</name>
    <dbReference type="NCBI Taxonomy" id="147828"/>
    <lineage>
        <taxon>Eukaryota</taxon>
        <taxon>Metazoa</taxon>
        <taxon>Spiralia</taxon>
        <taxon>Lophotrochozoa</taxon>
        <taxon>Platyhelminthes</taxon>
        <taxon>Trematoda</taxon>
        <taxon>Digenea</taxon>
        <taxon>Opisthorchiida</taxon>
        <taxon>Opisthorchiata</taxon>
        <taxon>Opisthorchiidae</taxon>
        <taxon>Opisthorchis</taxon>
    </lineage>
</organism>
<reference evidence="1 2" key="1">
    <citation type="journal article" date="2019" name="BMC Genomics">
        <title>New insights from Opisthorchis felineus genome: update on genomics of the epidemiologically important liver flukes.</title>
        <authorList>
            <person name="Ershov N.I."/>
            <person name="Mordvinov V.A."/>
            <person name="Prokhortchouk E.B."/>
            <person name="Pakharukova M.Y."/>
            <person name="Gunbin K.V."/>
            <person name="Ustyantsev K."/>
            <person name="Genaev M.A."/>
            <person name="Blinov A.G."/>
            <person name="Mazur A."/>
            <person name="Boulygina E."/>
            <person name="Tsygankova S."/>
            <person name="Khrameeva E."/>
            <person name="Chekanov N."/>
            <person name="Fan G."/>
            <person name="Xiao A."/>
            <person name="Zhang H."/>
            <person name="Xu X."/>
            <person name="Yang H."/>
            <person name="Solovyev V."/>
            <person name="Lee S.M."/>
            <person name="Liu X."/>
            <person name="Afonnikov D.A."/>
            <person name="Skryabin K.G."/>
        </authorList>
    </citation>
    <scope>NUCLEOTIDE SEQUENCE [LARGE SCALE GENOMIC DNA]</scope>
    <source>
        <strain evidence="1">AK-0245</strain>
        <tissue evidence="1">Whole organism</tissue>
    </source>
</reference>
<keyword evidence="2" id="KW-1185">Reference proteome</keyword>
<protein>
    <submittedName>
        <fullName evidence="1">Uncharacterized protein</fullName>
    </submittedName>
</protein>
<proteinExistence type="predicted"/>
<sequence length="221" mass="24660">MVARAILDDLFKKLKALRDDADSLSRLSVNLQNYKVAPGQTNHTSDSTMARVLRTLSKDARRNWARSADTMDNLGKQIGFSDVCYLVSQEARKAGSRYGMIAVSREEQHRPQTQQHRVGNDRRHTISTIQEGTYGLCPLCDGRHGLAYCHGFADLSKQARWRVVKRKQLRLVCLKPGHARTKCDSPKECGINSCSGSKHHLLHVMPDANKDISVGLCSSTS</sequence>
<dbReference type="Proteomes" id="UP000308267">
    <property type="component" value="Unassembled WGS sequence"/>
</dbReference>
<dbReference type="PANTHER" id="PTHR47331:SF1">
    <property type="entry name" value="GAG-LIKE PROTEIN"/>
    <property type="match status" value="1"/>
</dbReference>
<evidence type="ECO:0000313" key="1">
    <source>
        <dbReference type="EMBL" id="TGZ72721.1"/>
    </source>
</evidence>
<dbReference type="OrthoDB" id="5918988at2759"/>
<name>A0A4S2M8D9_OPIFE</name>